<dbReference type="Pfam" id="PF12945">
    <property type="entry name" value="PilZNR"/>
    <property type="match status" value="1"/>
</dbReference>
<evidence type="ECO:0000313" key="6">
    <source>
        <dbReference type="EMBL" id="RCU50822.1"/>
    </source>
</evidence>
<evidence type="ECO:0000256" key="3">
    <source>
        <dbReference type="ARBA" id="ARBA00023143"/>
    </source>
</evidence>
<evidence type="ECO:0000313" key="7">
    <source>
        <dbReference type="Proteomes" id="UP000252558"/>
    </source>
</evidence>
<evidence type="ECO:0000256" key="2">
    <source>
        <dbReference type="ARBA" id="ARBA00022741"/>
    </source>
</evidence>
<feature type="domain" description="Type III secretion system flagellar brake protein YcgR PilZN" evidence="5">
    <location>
        <begin position="41"/>
        <end position="115"/>
    </location>
</feature>
<feature type="domain" description="PilZ" evidence="4">
    <location>
        <begin position="124"/>
        <end position="226"/>
    </location>
</feature>
<keyword evidence="3" id="KW-0975">Bacterial flagellum</keyword>
<keyword evidence="6" id="KW-0282">Flagellum</keyword>
<comment type="caution">
    <text evidence="6">The sequence shown here is derived from an EMBL/GenBank/DDBJ whole genome shotgun (WGS) entry which is preliminary data.</text>
</comment>
<accession>A0A368NJQ2</accession>
<dbReference type="Gene3D" id="2.30.110.10">
    <property type="entry name" value="Electron Transport, Fmn-binding Protein, Chain A"/>
    <property type="match status" value="1"/>
</dbReference>
<keyword evidence="6" id="KW-0966">Cell projection</keyword>
<keyword evidence="2" id="KW-0547">Nucleotide-binding</keyword>
<keyword evidence="7" id="KW-1185">Reference proteome</keyword>
<evidence type="ECO:0000259" key="5">
    <source>
        <dbReference type="Pfam" id="PF12945"/>
    </source>
</evidence>
<dbReference type="AlphaFoldDB" id="A0A368NJQ2"/>
<dbReference type="Pfam" id="PF07238">
    <property type="entry name" value="PilZ"/>
    <property type="match status" value="1"/>
</dbReference>
<dbReference type="InterPro" id="IPR009875">
    <property type="entry name" value="PilZ_domain"/>
</dbReference>
<keyword evidence="1" id="KW-0973">c-di-GMP</keyword>
<gene>
    <name evidence="6" type="ORF">DU002_05700</name>
</gene>
<keyword evidence="6" id="KW-0969">Cilium</keyword>
<dbReference type="InterPro" id="IPR009926">
    <property type="entry name" value="T3SS_YcgR_PilZN"/>
</dbReference>
<proteinExistence type="predicted"/>
<name>A0A368NJQ2_9GAMM</name>
<dbReference type="EMBL" id="QPID01000003">
    <property type="protein sequence ID" value="RCU50822.1"/>
    <property type="molecule type" value="Genomic_DNA"/>
</dbReference>
<organism evidence="6 7">
    <name type="scientific">Corallincola holothuriorum</name>
    <dbReference type="NCBI Taxonomy" id="2282215"/>
    <lineage>
        <taxon>Bacteria</taxon>
        <taxon>Pseudomonadati</taxon>
        <taxon>Pseudomonadota</taxon>
        <taxon>Gammaproteobacteria</taxon>
        <taxon>Alteromonadales</taxon>
        <taxon>Psychromonadaceae</taxon>
        <taxon>Corallincola</taxon>
    </lineage>
</organism>
<reference evidence="6 7" key="1">
    <citation type="submission" date="2018-07" db="EMBL/GenBank/DDBJ databases">
        <title>Corallincola holothuriorum sp. nov., a new facultative anaerobe isolated from sea cucumber Apostichopus japonicus.</title>
        <authorList>
            <person name="Xia H."/>
        </authorList>
    </citation>
    <scope>NUCLEOTIDE SEQUENCE [LARGE SCALE GENOMIC DNA]</scope>
    <source>
        <strain evidence="6 7">C4</strain>
    </source>
</reference>
<protein>
    <submittedName>
        <fullName evidence="6">Flagellar brake protein</fullName>
    </submittedName>
</protein>
<evidence type="ECO:0000259" key="4">
    <source>
        <dbReference type="Pfam" id="PF07238"/>
    </source>
</evidence>
<dbReference type="GO" id="GO:0035438">
    <property type="term" value="F:cyclic-di-GMP binding"/>
    <property type="evidence" value="ECO:0007669"/>
    <property type="project" value="InterPro"/>
</dbReference>
<dbReference type="Gene3D" id="2.40.10.220">
    <property type="entry name" value="predicted glycosyltransferase like domains"/>
    <property type="match status" value="1"/>
</dbReference>
<sequence length="242" mass="26951">MEANVSEQTKDTVTDRQLVIDTLNRLRPADLLDFQFGIGSKPRLKCKLIGYEETKYIVVAIPELARVSYKDQLTLGNGCIVRAIIEGDAGQCIAFKSTINGVINHPQALLFVDYPKQVQMFSLRNQIRITTHVPATLIYTTTDAAGKDESTEAFHGTIIDLSVGGCRLKLPWHLGQGRLSAQEVLVKILFPSRPDEPLLIEGEVKSQNRHDGKHITLGIKFGEIQELIELFNQLGIEENDIS</sequence>
<dbReference type="InterPro" id="IPR012349">
    <property type="entry name" value="Split_barrel_FMN-bd"/>
</dbReference>
<evidence type="ECO:0000256" key="1">
    <source>
        <dbReference type="ARBA" id="ARBA00022636"/>
    </source>
</evidence>
<dbReference type="Proteomes" id="UP000252558">
    <property type="component" value="Unassembled WGS sequence"/>
</dbReference>
<dbReference type="SUPFAM" id="SSF141371">
    <property type="entry name" value="PilZ domain-like"/>
    <property type="match status" value="2"/>
</dbReference>